<evidence type="ECO:0000313" key="7">
    <source>
        <dbReference type="EnsemblProtists" id="EOD37191"/>
    </source>
</evidence>
<dbReference type="InterPro" id="IPR002194">
    <property type="entry name" value="Chaperonin_TCP-1_CS"/>
</dbReference>
<dbReference type="PROSITE" id="PS00750">
    <property type="entry name" value="TCP1_1"/>
    <property type="match status" value="1"/>
</dbReference>
<proteinExistence type="inferred from homology"/>
<keyword evidence="5" id="KW-0067">ATP-binding</keyword>
<name>A0A0D3KN56_EMIH1</name>
<dbReference type="GeneID" id="17282461"/>
<evidence type="ECO:0000256" key="5">
    <source>
        <dbReference type="ARBA" id="ARBA00022840"/>
    </source>
</evidence>
<dbReference type="AlphaFoldDB" id="A0A0D3KN56"/>
<evidence type="ECO:0000256" key="1">
    <source>
        <dbReference type="ARBA" id="ARBA00004496"/>
    </source>
</evidence>
<evidence type="ECO:0008006" key="9">
    <source>
        <dbReference type="Google" id="ProtNLM"/>
    </source>
</evidence>
<keyword evidence="3" id="KW-0963">Cytoplasm</keyword>
<sequence>MARSLTGGSFGVQGMLKEGTKHLSGLEEATFKNIEAAKQLSSCVRTSLGPNGMNKMVINHLEKLFVTNDAATIVGELEEVEVGDGTNLVVVLAGELLSQAEELLKSGLHVSEIIGGYKAAEAKGKPSRTPARHHRTPLPLWAADLKNYNDSEEAALEKTIKAIRDTGVNLIVCGQAVGELALHFCEKFGILVLKCPSKFELRRICRTTGAANLVRLEPPAPDDIGSCARVYLKEIGSTNCTILEQEDATSKVATIVVRGSSPNIMDDVERAIDDGVHTVKAMTRDARFVAGAGGCELQLADLLQQHAEAQPGLDQYAINKYGLALEVVPRTLAENAGLDAANIVAALYAAHKAGERSAGVNVVDGQVDATTGVLDLLWTKKEALRQATDAAVTVLRVDQIIMSKPAGGPKKGDQPAM</sequence>
<dbReference type="eggNOG" id="KOG0362">
    <property type="taxonomic scope" value="Eukaryota"/>
</dbReference>
<organism evidence="7 8">
    <name type="scientific">Emiliania huxleyi (strain CCMP1516)</name>
    <dbReference type="NCBI Taxonomy" id="280463"/>
    <lineage>
        <taxon>Eukaryota</taxon>
        <taxon>Haptista</taxon>
        <taxon>Haptophyta</taxon>
        <taxon>Prymnesiophyceae</taxon>
        <taxon>Isochrysidales</taxon>
        <taxon>Noelaerhabdaceae</taxon>
        <taxon>Emiliania</taxon>
    </lineage>
</organism>
<evidence type="ECO:0000256" key="6">
    <source>
        <dbReference type="ARBA" id="ARBA00023186"/>
    </source>
</evidence>
<dbReference type="Gene3D" id="3.50.7.10">
    <property type="entry name" value="GroEL"/>
    <property type="match status" value="1"/>
</dbReference>
<evidence type="ECO:0000256" key="2">
    <source>
        <dbReference type="ARBA" id="ARBA00008020"/>
    </source>
</evidence>
<dbReference type="Proteomes" id="UP000013827">
    <property type="component" value="Unassembled WGS sequence"/>
</dbReference>
<dbReference type="Gene3D" id="3.30.260.10">
    <property type="entry name" value="TCP-1-like chaperonin intermediate domain"/>
    <property type="match status" value="1"/>
</dbReference>
<dbReference type="EnsemblProtists" id="EOD37191">
    <property type="protein sequence ID" value="EOD37191"/>
    <property type="gene ID" value="EMIHUDRAFT_109999"/>
</dbReference>
<dbReference type="eggNOG" id="KOG0358">
    <property type="taxonomic scope" value="Eukaryota"/>
</dbReference>
<dbReference type="SUPFAM" id="SSF52029">
    <property type="entry name" value="GroEL apical domain-like"/>
    <property type="match status" value="1"/>
</dbReference>
<dbReference type="GO" id="GO:0140662">
    <property type="term" value="F:ATP-dependent protein folding chaperone"/>
    <property type="evidence" value="ECO:0007669"/>
    <property type="project" value="InterPro"/>
</dbReference>
<dbReference type="GO" id="GO:0051082">
    <property type="term" value="F:unfolded protein binding"/>
    <property type="evidence" value="ECO:0007669"/>
    <property type="project" value="InterPro"/>
</dbReference>
<reference evidence="7" key="2">
    <citation type="submission" date="2024-10" db="UniProtKB">
        <authorList>
            <consortium name="EnsemblProtists"/>
        </authorList>
    </citation>
    <scope>IDENTIFICATION</scope>
</reference>
<dbReference type="SUPFAM" id="SSF54849">
    <property type="entry name" value="GroEL-intermediate domain like"/>
    <property type="match status" value="1"/>
</dbReference>
<evidence type="ECO:0000256" key="3">
    <source>
        <dbReference type="ARBA" id="ARBA00022490"/>
    </source>
</evidence>
<keyword evidence="8" id="KW-1185">Reference proteome</keyword>
<dbReference type="STRING" id="2903.R1FNH9"/>
<dbReference type="PaxDb" id="2903-EOD37191"/>
<keyword evidence="6" id="KW-0143">Chaperone</keyword>
<dbReference type="InterPro" id="IPR027413">
    <property type="entry name" value="GROEL-like_equatorial_sf"/>
</dbReference>
<dbReference type="Gene3D" id="1.10.560.10">
    <property type="entry name" value="GroEL-like equatorial domain"/>
    <property type="match status" value="2"/>
</dbReference>
<reference evidence="8" key="1">
    <citation type="journal article" date="2013" name="Nature">
        <title>Pan genome of the phytoplankton Emiliania underpins its global distribution.</title>
        <authorList>
            <person name="Read B.A."/>
            <person name="Kegel J."/>
            <person name="Klute M.J."/>
            <person name="Kuo A."/>
            <person name="Lefebvre S.C."/>
            <person name="Maumus F."/>
            <person name="Mayer C."/>
            <person name="Miller J."/>
            <person name="Monier A."/>
            <person name="Salamov A."/>
            <person name="Young J."/>
            <person name="Aguilar M."/>
            <person name="Claverie J.M."/>
            <person name="Frickenhaus S."/>
            <person name="Gonzalez K."/>
            <person name="Herman E.K."/>
            <person name="Lin Y.C."/>
            <person name="Napier J."/>
            <person name="Ogata H."/>
            <person name="Sarno A.F."/>
            <person name="Shmutz J."/>
            <person name="Schroeder D."/>
            <person name="de Vargas C."/>
            <person name="Verret F."/>
            <person name="von Dassow P."/>
            <person name="Valentin K."/>
            <person name="Van de Peer Y."/>
            <person name="Wheeler G."/>
            <person name="Dacks J.B."/>
            <person name="Delwiche C.F."/>
            <person name="Dyhrman S.T."/>
            <person name="Glockner G."/>
            <person name="John U."/>
            <person name="Richards T."/>
            <person name="Worden A.Z."/>
            <person name="Zhang X."/>
            <person name="Grigoriev I.V."/>
            <person name="Allen A.E."/>
            <person name="Bidle K."/>
            <person name="Borodovsky M."/>
            <person name="Bowler C."/>
            <person name="Brownlee C."/>
            <person name="Cock J.M."/>
            <person name="Elias M."/>
            <person name="Gladyshev V.N."/>
            <person name="Groth M."/>
            <person name="Guda C."/>
            <person name="Hadaegh A."/>
            <person name="Iglesias-Rodriguez M.D."/>
            <person name="Jenkins J."/>
            <person name="Jones B.M."/>
            <person name="Lawson T."/>
            <person name="Leese F."/>
            <person name="Lindquist E."/>
            <person name="Lobanov A."/>
            <person name="Lomsadze A."/>
            <person name="Malik S.B."/>
            <person name="Marsh M.E."/>
            <person name="Mackinder L."/>
            <person name="Mock T."/>
            <person name="Mueller-Roeber B."/>
            <person name="Pagarete A."/>
            <person name="Parker M."/>
            <person name="Probert I."/>
            <person name="Quesneville H."/>
            <person name="Raines C."/>
            <person name="Rensing S.A."/>
            <person name="Riano-Pachon D.M."/>
            <person name="Richier S."/>
            <person name="Rokitta S."/>
            <person name="Shiraiwa Y."/>
            <person name="Soanes D.M."/>
            <person name="van der Giezen M."/>
            <person name="Wahlund T.M."/>
            <person name="Williams B."/>
            <person name="Wilson W."/>
            <person name="Wolfe G."/>
            <person name="Wurch L.L."/>
        </authorList>
    </citation>
    <scope>NUCLEOTIDE SEQUENCE</scope>
</reference>
<dbReference type="InterPro" id="IPR002423">
    <property type="entry name" value="Cpn60/GroEL/TCP-1"/>
</dbReference>
<dbReference type="OMA" id="ANILRPM"/>
<dbReference type="FunFam" id="3.50.7.10:FF:000008">
    <property type="entry name" value="T-complex protein 1 subunit theta"/>
    <property type="match status" value="1"/>
</dbReference>
<dbReference type="HOGENOM" id="CLU_008891_4_2_1"/>
<dbReference type="SUPFAM" id="SSF48592">
    <property type="entry name" value="GroEL equatorial domain-like"/>
    <property type="match status" value="1"/>
</dbReference>
<dbReference type="PANTHER" id="PTHR11353">
    <property type="entry name" value="CHAPERONIN"/>
    <property type="match status" value="1"/>
</dbReference>
<dbReference type="GO" id="GO:0005737">
    <property type="term" value="C:cytoplasm"/>
    <property type="evidence" value="ECO:0007669"/>
    <property type="project" value="UniProtKB-SubCell"/>
</dbReference>
<dbReference type="InterPro" id="IPR017998">
    <property type="entry name" value="Chaperone_TCP-1"/>
</dbReference>
<dbReference type="KEGG" id="ehx:EMIHUDRAFT_109999"/>
<comment type="similarity">
    <text evidence="2">Belongs to the TCP-1 chaperonin family.</text>
</comment>
<dbReference type="RefSeq" id="XP_005789620.1">
    <property type="nucleotide sequence ID" value="XM_005789563.1"/>
</dbReference>
<evidence type="ECO:0000313" key="8">
    <source>
        <dbReference type="Proteomes" id="UP000013827"/>
    </source>
</evidence>
<protein>
    <recommendedName>
        <fullName evidence="9">CCT-theta</fullName>
    </recommendedName>
</protein>
<dbReference type="InterPro" id="IPR027410">
    <property type="entry name" value="TCP-1-like_intermed_sf"/>
</dbReference>
<dbReference type="GO" id="GO:0005524">
    <property type="term" value="F:ATP binding"/>
    <property type="evidence" value="ECO:0007669"/>
    <property type="project" value="UniProtKB-KW"/>
</dbReference>
<evidence type="ECO:0000256" key="4">
    <source>
        <dbReference type="ARBA" id="ARBA00022741"/>
    </source>
</evidence>
<accession>A0A0D3KN56</accession>
<dbReference type="Pfam" id="PF00118">
    <property type="entry name" value="Cpn60_TCP1"/>
    <property type="match status" value="2"/>
</dbReference>
<keyword evidence="4" id="KW-0547">Nucleotide-binding</keyword>
<comment type="subcellular location">
    <subcellularLocation>
        <location evidence="1">Cytoplasm</location>
    </subcellularLocation>
</comment>
<dbReference type="GO" id="GO:0016887">
    <property type="term" value="F:ATP hydrolysis activity"/>
    <property type="evidence" value="ECO:0007669"/>
    <property type="project" value="InterPro"/>
</dbReference>
<dbReference type="InterPro" id="IPR027409">
    <property type="entry name" value="GroEL-like_apical_dom_sf"/>
</dbReference>